<dbReference type="Proteomes" id="UP000232003">
    <property type="component" value="Chromosome"/>
</dbReference>
<evidence type="ECO:0000313" key="3">
    <source>
        <dbReference type="Proteomes" id="UP000232003"/>
    </source>
</evidence>
<gene>
    <name evidence="2" type="ORF">COO91_07528</name>
</gene>
<feature type="transmembrane region" description="Helical" evidence="1">
    <location>
        <begin position="21"/>
        <end position="38"/>
    </location>
</feature>
<keyword evidence="3" id="KW-1185">Reference proteome</keyword>
<name>A0A2K8T1H7_9NOSO</name>
<dbReference type="EMBL" id="CP024785">
    <property type="protein sequence ID" value="AUB41480.1"/>
    <property type="molecule type" value="Genomic_DNA"/>
</dbReference>
<organism evidence="2 3">
    <name type="scientific">Nostoc flagelliforme CCNUN1</name>
    <dbReference type="NCBI Taxonomy" id="2038116"/>
    <lineage>
        <taxon>Bacteria</taxon>
        <taxon>Bacillati</taxon>
        <taxon>Cyanobacteriota</taxon>
        <taxon>Cyanophyceae</taxon>
        <taxon>Nostocales</taxon>
        <taxon>Nostocaceae</taxon>
        <taxon>Nostoc</taxon>
    </lineage>
</organism>
<proteinExistence type="predicted"/>
<dbReference type="AlphaFoldDB" id="A0A2K8T1H7"/>
<sequence>MYSLRSRDYFLITNTRELLHKYFVVLLGVILISVFGSSNSKSL</sequence>
<evidence type="ECO:0000313" key="2">
    <source>
        <dbReference type="EMBL" id="AUB41480.1"/>
    </source>
</evidence>
<evidence type="ECO:0000256" key="1">
    <source>
        <dbReference type="SAM" id="Phobius"/>
    </source>
</evidence>
<protein>
    <submittedName>
        <fullName evidence="2">Uncharacterized protein</fullName>
    </submittedName>
</protein>
<keyword evidence="1" id="KW-0472">Membrane</keyword>
<keyword evidence="1" id="KW-0812">Transmembrane</keyword>
<keyword evidence="1" id="KW-1133">Transmembrane helix</keyword>
<accession>A0A2K8T1H7</accession>
<dbReference type="KEGG" id="nfl:COO91_07528"/>
<reference evidence="2 3" key="1">
    <citation type="submission" date="2017-11" db="EMBL/GenBank/DDBJ databases">
        <title>Complete genome of a free-living desiccation-tolerant cyanobacterium and its photosynthetic adaptation to extreme terrestrial habitat.</title>
        <authorList>
            <person name="Shang J."/>
        </authorList>
    </citation>
    <scope>NUCLEOTIDE SEQUENCE [LARGE SCALE GENOMIC DNA]</scope>
    <source>
        <strain evidence="2 3">CCNUN1</strain>
    </source>
</reference>